<dbReference type="EC" id="2.7.7.79" evidence="5"/>
<protein>
    <recommendedName>
        <fullName evidence="5">tRNA(His) guanylyltransferase</fullName>
        <ecNumber evidence="5">2.7.7.79</ecNumber>
    </recommendedName>
</protein>
<evidence type="ECO:0000313" key="17">
    <source>
        <dbReference type="EMBL" id="MBA4662981.1"/>
    </source>
</evidence>
<evidence type="ECO:0000256" key="14">
    <source>
        <dbReference type="ARBA" id="ARBA00047281"/>
    </source>
</evidence>
<sequence>MANSKYEYVKSFEAQDKIMLPNLIVARIDGRNFRRFSEIHQFEKPNDRRALKLMKACAAALMEEYPDIVFSYGFSDEYSFVFKKDSKFYQRRESKILSLLVSFFTAVYTMKWTEFFPHQDLLYVPSFHAQIIRCPTVEVLQTYLAWRQNNCHLNNQFDTCFWKLVEIGKNENEAHEILKGTQKQERNELLFQQFGVNYKNIHPMFRQGTCLFKAQVEDVIKYKENGDPVKRLRRKVIKVRSENIASKNLWNQHPCLVKELGSFDQDIHKIRPEYVESFHFMDQLLPSTWIVVRIDGCHFHRFSDIHAFEKPNDEQALNLMNSCAAAVVEEFKDVIFAYGVSDEYSFVLNKESKLYERHASGIVSAMLSFFSSMYIRKWNDLFPQKELRYPPSFDGRAVCYPSMEILRDYLSWRQVDCHINNQYNTCFWMLVKSGKGKREAQNYLKGTQTHEKNDLLMQHGIDYNALPDMFRRGSCVFWDEENNEPMEVGSKEGSRKTIVIKHCNIIEDTFWEVHPWILNNKYLPKGHC</sequence>
<evidence type="ECO:0000256" key="3">
    <source>
        <dbReference type="ARBA" id="ARBA00004642"/>
    </source>
</evidence>
<dbReference type="PANTHER" id="PTHR12729">
    <property type="entry name" value="TRNA(HIS) GUANYLYLTRANSFERASE-RELATED"/>
    <property type="match status" value="1"/>
</dbReference>
<comment type="catalytic activity">
    <reaction evidence="14">
        <text>a 5'-end ribonucleotide-tRNA(His) + GTP + ATP + H2O = a 5'-end phospho-guanosine-ribonucleotide-tRNA(His) + AMP + 2 diphosphate + H(+)</text>
        <dbReference type="Rhea" id="RHEA:54564"/>
        <dbReference type="Rhea" id="RHEA-COMP:14193"/>
        <dbReference type="Rhea" id="RHEA-COMP:14917"/>
        <dbReference type="ChEBI" id="CHEBI:15377"/>
        <dbReference type="ChEBI" id="CHEBI:15378"/>
        <dbReference type="ChEBI" id="CHEBI:30616"/>
        <dbReference type="ChEBI" id="CHEBI:33019"/>
        <dbReference type="ChEBI" id="CHEBI:37565"/>
        <dbReference type="ChEBI" id="CHEBI:138282"/>
        <dbReference type="ChEBI" id="CHEBI:141847"/>
        <dbReference type="ChEBI" id="CHEBI:456215"/>
        <dbReference type="EC" id="2.7.7.79"/>
    </reaction>
</comment>
<dbReference type="Pfam" id="PF04446">
    <property type="entry name" value="Thg1"/>
    <property type="match status" value="2"/>
</dbReference>
<keyword evidence="9" id="KW-0479">Metal-binding</keyword>
<comment type="subcellular location">
    <subcellularLocation>
        <location evidence="3">Nucleus</location>
        <location evidence="3">Nucleoplasm</location>
    </subcellularLocation>
</comment>
<dbReference type="GO" id="GO:0006400">
    <property type="term" value="P:tRNA modification"/>
    <property type="evidence" value="ECO:0007669"/>
    <property type="project" value="InterPro"/>
</dbReference>
<reference evidence="17" key="2">
    <citation type="submission" date="2020-07" db="EMBL/GenBank/DDBJ databases">
        <authorList>
            <person name="Vera ALvarez R."/>
            <person name="Arias-Moreno D.M."/>
            <person name="Jimenez-Jacinto V."/>
            <person name="Jimenez-Bremont J.F."/>
            <person name="Swaminathan K."/>
            <person name="Moose S.P."/>
            <person name="Guerrero-Gonzalez M.L."/>
            <person name="Marino-Ramirez L."/>
            <person name="Landsman D."/>
            <person name="Rodriguez-Kessler M."/>
            <person name="Delgado-Sanchez P."/>
        </authorList>
    </citation>
    <scope>NUCLEOTIDE SEQUENCE</scope>
    <source>
        <tissue evidence="17">Cladode</tissue>
    </source>
</reference>
<feature type="domain" description="Thg1 C-terminal" evidence="16">
    <location>
        <begin position="139"/>
        <end position="225"/>
    </location>
</feature>
<evidence type="ECO:0000256" key="1">
    <source>
        <dbReference type="ARBA" id="ARBA00001946"/>
    </source>
</evidence>
<evidence type="ECO:0000256" key="10">
    <source>
        <dbReference type="ARBA" id="ARBA00022741"/>
    </source>
</evidence>
<evidence type="ECO:0000256" key="7">
    <source>
        <dbReference type="ARBA" id="ARBA00022694"/>
    </source>
</evidence>
<feature type="domain" description="tRNAHis guanylyltransferase catalytic" evidence="15">
    <location>
        <begin position="273"/>
        <end position="401"/>
    </location>
</feature>
<accession>A0A7C9E8K7</accession>
<comment type="function">
    <text evidence="2">Adds a GMP to the 5'-end of tRNA(His) after transcription and RNase P cleavage.</text>
</comment>
<evidence type="ECO:0000256" key="4">
    <source>
        <dbReference type="ARBA" id="ARBA00010113"/>
    </source>
</evidence>
<evidence type="ECO:0000259" key="15">
    <source>
        <dbReference type="Pfam" id="PF04446"/>
    </source>
</evidence>
<keyword evidence="12" id="KW-0342">GTP-binding</keyword>
<comment type="cofactor">
    <cofactor evidence="1">
        <name>Mg(2+)</name>
        <dbReference type="ChEBI" id="CHEBI:18420"/>
    </cofactor>
</comment>
<dbReference type="InterPro" id="IPR024956">
    <property type="entry name" value="tRNAHis_GuaTrfase_cat"/>
</dbReference>
<evidence type="ECO:0000259" key="16">
    <source>
        <dbReference type="Pfam" id="PF14413"/>
    </source>
</evidence>
<dbReference type="InterPro" id="IPR038469">
    <property type="entry name" value="tRNAHis_GuaTrfase_Thg1_sf"/>
</dbReference>
<dbReference type="PANTHER" id="PTHR12729:SF6">
    <property type="entry name" value="TRNA(HIS) GUANYLYLTRANSFERASE-RELATED"/>
    <property type="match status" value="1"/>
</dbReference>
<evidence type="ECO:0000256" key="13">
    <source>
        <dbReference type="ARBA" id="ARBA00023242"/>
    </source>
</evidence>
<dbReference type="Gene3D" id="3.30.70.3000">
    <property type="match status" value="2"/>
</dbReference>
<keyword evidence="6 17" id="KW-0808">Transferase</keyword>
<proteinExistence type="inferred from homology"/>
<evidence type="ECO:0000256" key="11">
    <source>
        <dbReference type="ARBA" id="ARBA00022842"/>
    </source>
</evidence>
<dbReference type="EMBL" id="GISG01219045">
    <property type="protein sequence ID" value="MBA4662981.1"/>
    <property type="molecule type" value="Transcribed_RNA"/>
</dbReference>
<dbReference type="GO" id="GO:0005654">
    <property type="term" value="C:nucleoplasm"/>
    <property type="evidence" value="ECO:0007669"/>
    <property type="project" value="UniProtKB-SubCell"/>
</dbReference>
<dbReference type="InterPro" id="IPR007537">
    <property type="entry name" value="tRNAHis_GuaTrfase_Thg1"/>
</dbReference>
<evidence type="ECO:0000256" key="9">
    <source>
        <dbReference type="ARBA" id="ARBA00022723"/>
    </source>
</evidence>
<keyword evidence="7" id="KW-0819">tRNA processing</keyword>
<evidence type="ECO:0000256" key="6">
    <source>
        <dbReference type="ARBA" id="ARBA00022679"/>
    </source>
</evidence>
<name>A0A7C9E8K7_OPUST</name>
<dbReference type="AlphaFoldDB" id="A0A7C9E8K7"/>
<evidence type="ECO:0000256" key="12">
    <source>
        <dbReference type="ARBA" id="ARBA00023134"/>
    </source>
</evidence>
<dbReference type="Pfam" id="PF14413">
    <property type="entry name" value="Thg1C"/>
    <property type="match status" value="2"/>
</dbReference>
<organism evidence="17">
    <name type="scientific">Opuntia streptacantha</name>
    <name type="common">Prickly pear cactus</name>
    <name type="synonym">Opuntia cardona</name>
    <dbReference type="NCBI Taxonomy" id="393608"/>
    <lineage>
        <taxon>Eukaryota</taxon>
        <taxon>Viridiplantae</taxon>
        <taxon>Streptophyta</taxon>
        <taxon>Embryophyta</taxon>
        <taxon>Tracheophyta</taxon>
        <taxon>Spermatophyta</taxon>
        <taxon>Magnoliopsida</taxon>
        <taxon>eudicotyledons</taxon>
        <taxon>Gunneridae</taxon>
        <taxon>Pentapetalae</taxon>
        <taxon>Caryophyllales</taxon>
        <taxon>Cactineae</taxon>
        <taxon>Cactaceae</taxon>
        <taxon>Opuntioideae</taxon>
        <taxon>Opuntia</taxon>
    </lineage>
</organism>
<evidence type="ECO:0000256" key="2">
    <source>
        <dbReference type="ARBA" id="ARBA00002939"/>
    </source>
</evidence>
<dbReference type="GO" id="GO:0000287">
    <property type="term" value="F:magnesium ion binding"/>
    <property type="evidence" value="ECO:0007669"/>
    <property type="project" value="InterPro"/>
</dbReference>
<feature type="domain" description="tRNAHis guanylyltransferase catalytic" evidence="15">
    <location>
        <begin position="6"/>
        <end position="135"/>
    </location>
</feature>
<evidence type="ECO:0000256" key="5">
    <source>
        <dbReference type="ARBA" id="ARBA00012511"/>
    </source>
</evidence>
<dbReference type="GO" id="GO:0008193">
    <property type="term" value="F:tRNA guanylyltransferase activity"/>
    <property type="evidence" value="ECO:0007669"/>
    <property type="project" value="UniProtKB-EC"/>
</dbReference>
<evidence type="ECO:0000256" key="8">
    <source>
        <dbReference type="ARBA" id="ARBA00022695"/>
    </source>
</evidence>
<keyword evidence="11" id="KW-0460">Magnesium</keyword>
<dbReference type="InterPro" id="IPR025845">
    <property type="entry name" value="Thg1_C_dom"/>
</dbReference>
<keyword evidence="10" id="KW-0547">Nucleotide-binding</keyword>
<reference evidence="17" key="1">
    <citation type="journal article" date="2013" name="J. Plant Res.">
        <title>Effect of fungi and light on seed germination of three Opuntia species from semiarid lands of central Mexico.</title>
        <authorList>
            <person name="Delgado-Sanchez P."/>
            <person name="Jimenez-Bremont J.F."/>
            <person name="Guerrero-Gonzalez Mde L."/>
            <person name="Flores J."/>
        </authorList>
    </citation>
    <scope>NUCLEOTIDE SEQUENCE</scope>
    <source>
        <tissue evidence="17">Cladode</tissue>
    </source>
</reference>
<dbReference type="FunFam" id="3.30.70.3000:FF:000002">
    <property type="entry name" value="tRNA(His) guanylyltransferase 1"/>
    <property type="match status" value="2"/>
</dbReference>
<comment type="similarity">
    <text evidence="4">Belongs to the tRNA(His) guanylyltransferase family.</text>
</comment>
<feature type="domain" description="Thg1 C-terminal" evidence="16">
    <location>
        <begin position="405"/>
        <end position="506"/>
    </location>
</feature>
<keyword evidence="13" id="KW-0539">Nucleus</keyword>
<dbReference type="GO" id="GO:0005525">
    <property type="term" value="F:GTP binding"/>
    <property type="evidence" value="ECO:0007669"/>
    <property type="project" value="UniProtKB-KW"/>
</dbReference>
<keyword evidence="8 17" id="KW-0548">Nucleotidyltransferase</keyword>